<evidence type="ECO:0000313" key="6">
    <source>
        <dbReference type="Proteomes" id="UP000579523"/>
    </source>
</evidence>
<feature type="domain" description="SGNH hydrolase-type esterase" evidence="4">
    <location>
        <begin position="39"/>
        <end position="274"/>
    </location>
</feature>
<evidence type="ECO:0000256" key="1">
    <source>
        <dbReference type="PIRSR" id="PIRSR637460-1"/>
    </source>
</evidence>
<name>A0A7W7V9G4_9ACTN</name>
<comment type="caution">
    <text evidence="5">The sequence shown here is derived from an EMBL/GenBank/DDBJ whole genome shotgun (WGS) entry which is preliminary data.</text>
</comment>
<feature type="signal peptide" evidence="3">
    <location>
        <begin position="1"/>
        <end position="29"/>
    </location>
</feature>
<keyword evidence="3" id="KW-0732">Signal</keyword>
<evidence type="ECO:0000256" key="3">
    <source>
        <dbReference type="SAM" id="SignalP"/>
    </source>
</evidence>
<feature type="chain" id="PRO_5030842023" evidence="3">
    <location>
        <begin position="30"/>
        <end position="291"/>
    </location>
</feature>
<dbReference type="PANTHER" id="PTHR37981:SF1">
    <property type="entry name" value="SGNH HYDROLASE-TYPE ESTERASE DOMAIN-CONTAINING PROTEIN"/>
    <property type="match status" value="1"/>
</dbReference>
<dbReference type="Gene3D" id="3.40.50.1110">
    <property type="entry name" value="SGNH hydrolase"/>
    <property type="match status" value="1"/>
</dbReference>
<dbReference type="GO" id="GO:0019433">
    <property type="term" value="P:triglyceride catabolic process"/>
    <property type="evidence" value="ECO:0007669"/>
    <property type="project" value="TreeGrafter"/>
</dbReference>
<keyword evidence="6" id="KW-1185">Reference proteome</keyword>
<dbReference type="GO" id="GO:0004806">
    <property type="term" value="F:triacylglycerol lipase activity"/>
    <property type="evidence" value="ECO:0007669"/>
    <property type="project" value="TreeGrafter"/>
</dbReference>
<dbReference type="Pfam" id="PF13472">
    <property type="entry name" value="Lipase_GDSL_2"/>
    <property type="match status" value="1"/>
</dbReference>
<sequence length="291" mass="29869">MPSRMRTVLATAAAAAVFSSPAAAPAAFAATEEPLDYVALGDSFAAGPLVTPADPSNPLCLRSLANYPHVAAEELGAGLTDVSCTGATADHLGTSQHPGTRPQYEALSQDTDVVSITVGGNDTDLFTMALGCVNLLPEPLGVSCAARNTRGGVDTVKAAIDAWAPTFADVLDRIRQRAPHAQVFVVGYGNAVRPGGCFPTQPVWDVDADYLQGAVSHLDAALRRTSQRHGAVFVDTYGPGIGHDMCAAPADRYIEGFVPARDPAPLHPNAAGSEAIGRTLAAAVRSAAGTG</sequence>
<feature type="active site" description="Nucleophile" evidence="1">
    <location>
        <position position="43"/>
    </location>
</feature>
<feature type="disulfide bond" evidence="2">
    <location>
        <begin position="132"/>
        <end position="144"/>
    </location>
</feature>
<dbReference type="PANTHER" id="PTHR37981">
    <property type="entry name" value="LIPASE 2"/>
    <property type="match status" value="1"/>
</dbReference>
<protein>
    <submittedName>
        <fullName evidence="5">Lysophospholipase L1-like esterase</fullName>
    </submittedName>
</protein>
<dbReference type="RefSeq" id="WP_229890081.1">
    <property type="nucleotide sequence ID" value="NZ_BMTK01000018.1"/>
</dbReference>
<feature type="disulfide bond" evidence="2">
    <location>
        <begin position="197"/>
        <end position="246"/>
    </location>
</feature>
<gene>
    <name evidence="5" type="ORF">FHS37_005997</name>
</gene>
<dbReference type="EMBL" id="JACHJI010000013">
    <property type="protein sequence ID" value="MBB4901905.1"/>
    <property type="molecule type" value="Genomic_DNA"/>
</dbReference>
<organism evidence="5 6">
    <name type="scientific">Streptomyces griseomycini</name>
    <dbReference type="NCBI Taxonomy" id="66895"/>
    <lineage>
        <taxon>Bacteria</taxon>
        <taxon>Bacillati</taxon>
        <taxon>Actinomycetota</taxon>
        <taxon>Actinomycetes</taxon>
        <taxon>Kitasatosporales</taxon>
        <taxon>Streptomycetaceae</taxon>
        <taxon>Streptomyces</taxon>
    </lineage>
</organism>
<evidence type="ECO:0000256" key="2">
    <source>
        <dbReference type="PIRSR" id="PIRSR637460-2"/>
    </source>
</evidence>
<accession>A0A7W7V9G4</accession>
<dbReference type="InterPro" id="IPR036514">
    <property type="entry name" value="SGNH_hydro_sf"/>
</dbReference>
<dbReference type="InterPro" id="IPR037460">
    <property type="entry name" value="SEST-like"/>
</dbReference>
<dbReference type="CDD" id="cd01823">
    <property type="entry name" value="SEST_like"/>
    <property type="match status" value="1"/>
</dbReference>
<proteinExistence type="predicted"/>
<feature type="active site" evidence="1">
    <location>
        <position position="267"/>
    </location>
</feature>
<feature type="disulfide bond" evidence="2">
    <location>
        <begin position="60"/>
        <end position="84"/>
    </location>
</feature>
<dbReference type="AlphaFoldDB" id="A0A7W7V9G4"/>
<dbReference type="Proteomes" id="UP000579523">
    <property type="component" value="Unassembled WGS sequence"/>
</dbReference>
<evidence type="ECO:0000259" key="4">
    <source>
        <dbReference type="Pfam" id="PF13472"/>
    </source>
</evidence>
<keyword evidence="2" id="KW-1015">Disulfide bond</keyword>
<dbReference type="SUPFAM" id="SSF52266">
    <property type="entry name" value="SGNH hydrolase"/>
    <property type="match status" value="1"/>
</dbReference>
<reference evidence="5 6" key="1">
    <citation type="submission" date="2020-08" db="EMBL/GenBank/DDBJ databases">
        <title>Genomic Encyclopedia of Type Strains, Phase III (KMG-III): the genomes of soil and plant-associated and newly described type strains.</title>
        <authorList>
            <person name="Whitman W."/>
        </authorList>
    </citation>
    <scope>NUCLEOTIDE SEQUENCE [LARGE SCALE GENOMIC DNA]</scope>
    <source>
        <strain evidence="5 6">CECT 3273</strain>
    </source>
</reference>
<evidence type="ECO:0000313" key="5">
    <source>
        <dbReference type="EMBL" id="MBB4901905.1"/>
    </source>
</evidence>
<dbReference type="InterPro" id="IPR013830">
    <property type="entry name" value="SGNH_hydro"/>
</dbReference>